<dbReference type="EMBL" id="PDNV01000001">
    <property type="protein sequence ID" value="PLC55816.1"/>
    <property type="molecule type" value="Genomic_DNA"/>
</dbReference>
<evidence type="ECO:0000256" key="5">
    <source>
        <dbReference type="ARBA" id="ARBA00034489"/>
    </source>
</evidence>
<dbReference type="InterPro" id="IPR039262">
    <property type="entry name" value="DTWD2/TAPT"/>
</dbReference>
<keyword evidence="4" id="KW-0819">tRNA processing</keyword>
<comment type="caution">
    <text evidence="7">The sequence shown here is derived from an EMBL/GenBank/DDBJ whole genome shotgun (WGS) entry which is preliminary data.</text>
</comment>
<name>A0A2N4ULB7_9BURK</name>
<dbReference type="SMART" id="SM01144">
    <property type="entry name" value="DTW"/>
    <property type="match status" value="1"/>
</dbReference>
<dbReference type="AlphaFoldDB" id="A0A2N4ULB7"/>
<dbReference type="Pfam" id="PF03942">
    <property type="entry name" value="DTW"/>
    <property type="match status" value="1"/>
</dbReference>
<protein>
    <recommendedName>
        <fullName evidence="1">tRNA-uridine aminocarboxypropyltransferase</fullName>
        <ecNumber evidence="1">2.5.1.25</ecNumber>
    </recommendedName>
</protein>
<keyword evidence="3" id="KW-0949">S-adenosyl-L-methionine</keyword>
<organism evidence="7 8">
    <name type="scientific">Pollutimonas nitritireducens</name>
    <dbReference type="NCBI Taxonomy" id="2045209"/>
    <lineage>
        <taxon>Bacteria</taxon>
        <taxon>Pseudomonadati</taxon>
        <taxon>Pseudomonadota</taxon>
        <taxon>Betaproteobacteria</taxon>
        <taxon>Burkholderiales</taxon>
        <taxon>Alcaligenaceae</taxon>
        <taxon>Pollutimonas</taxon>
    </lineage>
</organism>
<accession>A0A2N4ULB7</accession>
<feature type="domain" description="DTW" evidence="6">
    <location>
        <begin position="12"/>
        <end position="198"/>
    </location>
</feature>
<dbReference type="PANTHER" id="PTHR21392">
    <property type="entry name" value="TRNA-URIDINE AMINOCARBOXYPROPYLTRANSFERASE 2"/>
    <property type="match status" value="1"/>
</dbReference>
<evidence type="ECO:0000313" key="7">
    <source>
        <dbReference type="EMBL" id="PLC55816.1"/>
    </source>
</evidence>
<dbReference type="InterPro" id="IPR005636">
    <property type="entry name" value="DTW"/>
</dbReference>
<gene>
    <name evidence="7" type="ORF">CR155_01850</name>
</gene>
<dbReference type="EC" id="2.5.1.25" evidence="1"/>
<evidence type="ECO:0000256" key="2">
    <source>
        <dbReference type="ARBA" id="ARBA00022679"/>
    </source>
</evidence>
<sequence length="220" mass="24451">MNPEPRSSVLPSRPRCKRCLRPKSHCLCTHLSKIANRTRVLILQHPSESRHALNTGRLAALGLQRSQVLVGEHFPTLGAIVAESTLVFLLFPGENAIAPQPLEDRSDSNTALLIVPDGTWRKARKILYANPILATLPRLCLENGAPSSYRLRQTREPAAVSTIEAVVRTLSRLEPDQDFSSVLTPFNVLIEQQIQAMGREVYRQNYGGLHTAGDSDLRFD</sequence>
<keyword evidence="8" id="KW-1185">Reference proteome</keyword>
<evidence type="ECO:0000313" key="8">
    <source>
        <dbReference type="Proteomes" id="UP000234328"/>
    </source>
</evidence>
<comment type="similarity">
    <text evidence="5">Belongs to the TDD superfamily. DTWD2 family.</text>
</comment>
<evidence type="ECO:0000259" key="6">
    <source>
        <dbReference type="SMART" id="SM01144"/>
    </source>
</evidence>
<dbReference type="PANTHER" id="PTHR21392:SF0">
    <property type="entry name" value="TRNA-URIDINE AMINOCARBOXYPROPYLTRANSFERASE 2"/>
    <property type="match status" value="1"/>
</dbReference>
<reference evidence="7 8" key="1">
    <citation type="submission" date="2017-10" db="EMBL/GenBank/DDBJ databases">
        <title>Two draft genome sequences of Pusillimonas sp. strains isolated from a nitrate- and radionuclide-contaminated groundwater in Russia.</title>
        <authorList>
            <person name="Grouzdev D.S."/>
            <person name="Tourova T.P."/>
            <person name="Goeva M.A."/>
            <person name="Babich T.L."/>
            <person name="Sokolova D.S."/>
            <person name="Abdullin R."/>
            <person name="Poltaraus A.B."/>
            <person name="Toshchakov S.V."/>
            <person name="Nazina T.N."/>
        </authorList>
    </citation>
    <scope>NUCLEOTIDE SEQUENCE [LARGE SCALE GENOMIC DNA]</scope>
    <source>
        <strain evidence="7 8">JR1/69-2-13</strain>
    </source>
</reference>
<evidence type="ECO:0000256" key="1">
    <source>
        <dbReference type="ARBA" id="ARBA00012386"/>
    </source>
</evidence>
<evidence type="ECO:0000256" key="4">
    <source>
        <dbReference type="ARBA" id="ARBA00022694"/>
    </source>
</evidence>
<keyword evidence="2" id="KW-0808">Transferase</keyword>
<dbReference type="Proteomes" id="UP000234328">
    <property type="component" value="Unassembled WGS sequence"/>
</dbReference>
<dbReference type="GO" id="GO:0008033">
    <property type="term" value="P:tRNA processing"/>
    <property type="evidence" value="ECO:0007669"/>
    <property type="project" value="UniProtKB-KW"/>
</dbReference>
<evidence type="ECO:0000256" key="3">
    <source>
        <dbReference type="ARBA" id="ARBA00022691"/>
    </source>
</evidence>
<dbReference type="RefSeq" id="WP_102068288.1">
    <property type="nucleotide sequence ID" value="NZ_PDNV01000001.1"/>
</dbReference>
<proteinExistence type="inferred from homology"/>
<dbReference type="OrthoDB" id="268835at2"/>
<dbReference type="GO" id="GO:0016432">
    <property type="term" value="F:tRNA-uridine aminocarboxypropyltransferase activity"/>
    <property type="evidence" value="ECO:0007669"/>
    <property type="project" value="UniProtKB-EC"/>
</dbReference>